<evidence type="ECO:0000313" key="7">
    <source>
        <dbReference type="EMBL" id="RLN76400.1"/>
    </source>
</evidence>
<evidence type="ECO:0000259" key="2">
    <source>
        <dbReference type="PROSITE" id="PS50090"/>
    </source>
</evidence>
<accession>A0A3R7JWG6</accession>
<feature type="domain" description="HTH myb-type" evidence="3">
    <location>
        <begin position="22"/>
        <end position="76"/>
    </location>
</feature>
<dbReference type="PROSITE" id="PS50090">
    <property type="entry name" value="MYB_LIKE"/>
    <property type="match status" value="1"/>
</dbReference>
<dbReference type="InterPro" id="IPR009057">
    <property type="entry name" value="Homeodomain-like_sf"/>
</dbReference>
<dbReference type="EMBL" id="MBDN02000321">
    <property type="protein sequence ID" value="RLN76400.1"/>
    <property type="molecule type" value="Genomic_DNA"/>
</dbReference>
<dbReference type="EMBL" id="MAYM02000333">
    <property type="protein sequence ID" value="RLN43944.1"/>
    <property type="molecule type" value="Genomic_DNA"/>
</dbReference>
<dbReference type="GO" id="GO:0000981">
    <property type="term" value="F:DNA-binding transcription factor activity, RNA polymerase II-specific"/>
    <property type="evidence" value="ECO:0007669"/>
    <property type="project" value="TreeGrafter"/>
</dbReference>
<organism evidence="7 8">
    <name type="scientific">Phytophthora kernoviae</name>
    <dbReference type="NCBI Taxonomy" id="325452"/>
    <lineage>
        <taxon>Eukaryota</taxon>
        <taxon>Sar</taxon>
        <taxon>Stramenopiles</taxon>
        <taxon>Oomycota</taxon>
        <taxon>Peronosporomycetes</taxon>
        <taxon>Peronosporales</taxon>
        <taxon>Peronosporaceae</taxon>
        <taxon>Phytophthora</taxon>
    </lineage>
</organism>
<evidence type="ECO:0000313" key="6">
    <source>
        <dbReference type="EMBL" id="RLN43944.1"/>
    </source>
</evidence>
<dbReference type="GO" id="GO:0005634">
    <property type="term" value="C:nucleus"/>
    <property type="evidence" value="ECO:0007669"/>
    <property type="project" value="TreeGrafter"/>
</dbReference>
<dbReference type="PANTHER" id="PTHR45614">
    <property type="entry name" value="MYB PROTEIN-RELATED"/>
    <property type="match status" value="1"/>
</dbReference>
<feature type="compositionally biased region" description="Basic and acidic residues" evidence="1">
    <location>
        <begin position="100"/>
        <end position="110"/>
    </location>
</feature>
<dbReference type="AlphaFoldDB" id="A0A3R7JWG6"/>
<evidence type="ECO:0000313" key="4">
    <source>
        <dbReference type="EMBL" id="KAG2510682.1"/>
    </source>
</evidence>
<dbReference type="InterPro" id="IPR017930">
    <property type="entry name" value="Myb_dom"/>
</dbReference>
<evidence type="ECO:0000313" key="9">
    <source>
        <dbReference type="Proteomes" id="UP000285883"/>
    </source>
</evidence>
<dbReference type="Proteomes" id="UP000792063">
    <property type="component" value="Unassembled WGS sequence"/>
</dbReference>
<dbReference type="PROSITE" id="PS51294">
    <property type="entry name" value="HTH_MYB"/>
    <property type="match status" value="1"/>
</dbReference>
<dbReference type="Gene3D" id="1.10.10.60">
    <property type="entry name" value="Homeodomain-like"/>
    <property type="match status" value="2"/>
</dbReference>
<dbReference type="PANTHER" id="PTHR45614:SF241">
    <property type="entry name" value="MYB-LIKE DNA-BINDING PROTEIN"/>
    <property type="match status" value="1"/>
</dbReference>
<dbReference type="Proteomes" id="UP000285883">
    <property type="component" value="Unassembled WGS sequence"/>
</dbReference>
<dbReference type="InterPro" id="IPR050560">
    <property type="entry name" value="MYB_TF"/>
</dbReference>
<dbReference type="InterPro" id="IPR001005">
    <property type="entry name" value="SANT/Myb"/>
</dbReference>
<feature type="region of interest" description="Disordered" evidence="1">
    <location>
        <begin position="83"/>
        <end position="117"/>
    </location>
</feature>
<proteinExistence type="predicted"/>
<gene>
    <name evidence="6" type="ORF">BBI17_006714</name>
    <name evidence="7" type="ORF">BBO99_00007583</name>
    <name evidence="4" type="ORF">JM16_007270</name>
    <name evidence="5" type="ORF">JM18_007165</name>
</gene>
<dbReference type="STRING" id="325452.A0A3R7JWG6"/>
<reference evidence="4" key="1">
    <citation type="journal article" date="2015" name="Genom Data">
        <title>Genome sequences of six Phytophthora species associated with forests in New Zealand.</title>
        <authorList>
            <person name="Studholme D.J."/>
            <person name="McDougal R.L."/>
            <person name="Sambles C."/>
            <person name="Hansen E."/>
            <person name="Hardy G."/>
            <person name="Grant M."/>
            <person name="Ganley R.J."/>
            <person name="Williams N.M."/>
        </authorList>
    </citation>
    <scope>NUCLEOTIDE SEQUENCE</scope>
    <source>
        <strain evidence="4">NZFS 2646</strain>
        <strain evidence="5">NZFS 3630</strain>
    </source>
</reference>
<evidence type="ECO:0000256" key="1">
    <source>
        <dbReference type="SAM" id="MobiDB-lite"/>
    </source>
</evidence>
<evidence type="ECO:0000313" key="5">
    <source>
        <dbReference type="EMBL" id="KAG2520324.1"/>
    </source>
</evidence>
<name>A0A3R7JWG6_9STRA</name>
<dbReference type="GO" id="GO:0000978">
    <property type="term" value="F:RNA polymerase II cis-regulatory region sequence-specific DNA binding"/>
    <property type="evidence" value="ECO:0007669"/>
    <property type="project" value="TreeGrafter"/>
</dbReference>
<sequence length="154" mass="17444">MSSFIPERSGKQCRERWHNQLDPSIKHSKWSVDEDVILFTQQSELGNAWSQIAGHLPGRTDNATKNRWHSTRFKLRKNKHGWISSAEKHKGSRPTAVIPPRKESGSELEVKSPLPPPSFAEKEAVEAFMETLDWTMDGVFGFIDLEPTSKMGSA</sequence>
<evidence type="ECO:0008006" key="10">
    <source>
        <dbReference type="Google" id="ProtNLM"/>
    </source>
</evidence>
<dbReference type="Pfam" id="PF00249">
    <property type="entry name" value="Myb_DNA-binding"/>
    <property type="match status" value="1"/>
</dbReference>
<dbReference type="EMBL" id="JPWV03000475">
    <property type="protein sequence ID" value="KAG2510682.1"/>
    <property type="molecule type" value="Genomic_DNA"/>
</dbReference>
<protein>
    <recommendedName>
        <fullName evidence="10">HTH myb-type domain-containing protein</fullName>
    </recommendedName>
</protein>
<evidence type="ECO:0000313" key="8">
    <source>
        <dbReference type="Proteomes" id="UP000285624"/>
    </source>
</evidence>
<dbReference type="Proteomes" id="UP000285624">
    <property type="component" value="Unassembled WGS sequence"/>
</dbReference>
<dbReference type="SUPFAM" id="SSF46689">
    <property type="entry name" value="Homeodomain-like"/>
    <property type="match status" value="1"/>
</dbReference>
<keyword evidence="8" id="KW-1185">Reference proteome</keyword>
<comment type="caution">
    <text evidence="7">The sequence shown here is derived from an EMBL/GenBank/DDBJ whole genome shotgun (WGS) entry which is preliminary data.</text>
</comment>
<reference evidence="8 9" key="2">
    <citation type="submission" date="2018-07" db="EMBL/GenBank/DDBJ databases">
        <title>Genome sequencing of oomycete isolates from Chile give support for New Zealand origin for Phytophthora kernoviae and make available the first Nothophytophthora sp. genome.</title>
        <authorList>
            <person name="Studholme D.J."/>
            <person name="Sanfuentes E."/>
            <person name="Panda P."/>
            <person name="Hill R."/>
            <person name="Sambles C."/>
            <person name="Grant M."/>
            <person name="Williams N.M."/>
            <person name="Mcdougal R.L."/>
        </authorList>
    </citation>
    <scope>NUCLEOTIDE SEQUENCE [LARGE SCALE GENOMIC DNA]</scope>
    <source>
        <strain evidence="6">Chile2</strain>
        <strain evidence="7">Chile4</strain>
    </source>
</reference>
<reference evidence="4" key="3">
    <citation type="submission" date="2020-06" db="EMBL/GenBank/DDBJ databases">
        <authorList>
            <person name="Studholme D.J."/>
        </authorList>
    </citation>
    <scope>NUCLEOTIDE SEQUENCE</scope>
    <source>
        <strain evidence="4">NZFS 2646</strain>
        <strain evidence="5">NZFS 3630</strain>
    </source>
</reference>
<dbReference type="Proteomes" id="UP000785171">
    <property type="component" value="Unassembled WGS sequence"/>
</dbReference>
<dbReference type="EMBL" id="JPWU03000296">
    <property type="protein sequence ID" value="KAG2520324.1"/>
    <property type="molecule type" value="Genomic_DNA"/>
</dbReference>
<feature type="domain" description="Myb-like" evidence="2">
    <location>
        <begin position="22"/>
        <end position="72"/>
    </location>
</feature>
<dbReference type="CDD" id="cd00167">
    <property type="entry name" value="SANT"/>
    <property type="match status" value="1"/>
</dbReference>
<evidence type="ECO:0000259" key="3">
    <source>
        <dbReference type="PROSITE" id="PS51294"/>
    </source>
</evidence>
<dbReference type="SMART" id="SM00717">
    <property type="entry name" value="SANT"/>
    <property type="match status" value="1"/>
</dbReference>